<organism evidence="13 14">
    <name type="scientific">Mesorhizobium sangaii</name>
    <dbReference type="NCBI Taxonomy" id="505389"/>
    <lineage>
        <taxon>Bacteria</taxon>
        <taxon>Pseudomonadati</taxon>
        <taxon>Pseudomonadota</taxon>
        <taxon>Alphaproteobacteria</taxon>
        <taxon>Hyphomicrobiales</taxon>
        <taxon>Phyllobacteriaceae</taxon>
        <taxon>Mesorhizobium</taxon>
    </lineage>
</organism>
<comment type="similarity">
    <text evidence="1 10">Belongs to the mannose-6-phosphate isomerase type 2 family.</text>
</comment>
<dbReference type="GO" id="GO:0009298">
    <property type="term" value="P:GDP-mannose biosynthetic process"/>
    <property type="evidence" value="ECO:0007669"/>
    <property type="project" value="TreeGrafter"/>
</dbReference>
<keyword evidence="4 13" id="KW-0808">Transferase</keyword>
<proteinExistence type="inferred from homology"/>
<sequence>MTERIVSFVISGGVGSRLWPLSRQDNPKQFHDLSGDGSMLAKTLRRLTAKPEGETPIFLIASERHADRVHADLAGLDLAGGGPLFEPTGRNTAAAVALASLRTLSEYGDELVLVVPSDHEISTPHQFWESIEAGAAAASAGRLVVFGIKPTQPETGYGYIEVATDRDGVFDVSRFVEKPDLATAQTYLGAGSFYWNTGIFLFRAGAMRDAFAAFEPKIWQATEAAYKAATSDLSGLYMPLELYSAIPSTSIDYAVMECAKDIAMVPAGFRWNDLGSWQSLLDVGPSDKEGNVIVGDVVAIDCENSYIRSDGRLVSAIGMKDVAIVTTVDAIFVAPVSHSQHVKKIVEQLEKSGRLETRFTPAHDRVIDSGAWRRRVRHWLFEETLPLWSTLGVDERHGGFHEALAFDGSPVMKPKRMRTQARQVYAFAVAKARGWDGPAERLIAHGIDFMAGKGRTDRGGWVRTLNVDGSVADPVEDAYDHSCVLLALAHAHMSNHPDALRLGEETFAFLDAHLEDSRMTGFLDTLDGMGERRSNPHMHLLEAFLAWHRATGERAHLRRASRIIDLFRSHFFDAESWTVGEYFDDGWKSANSEKATWTEPGHHFEWASLLVDFADRSGQTELTAFARKLYASAVANGLNRATGLAYGAVSRQGLPLDRVSRSWPQAEAIKAAIALDDSGGPDLKPEIEERVGRLFRWHIDPAPLGLWIDRIDDRGRSLASEVPASIFYHLVCALTQYLDGTVERES</sequence>
<dbReference type="InterPro" id="IPR010819">
    <property type="entry name" value="AGE/CE"/>
</dbReference>
<evidence type="ECO:0000259" key="12">
    <source>
        <dbReference type="Pfam" id="PF22640"/>
    </source>
</evidence>
<dbReference type="EC" id="2.7.7.13" evidence="3"/>
<dbReference type="GO" id="GO:0016853">
    <property type="term" value="F:isomerase activity"/>
    <property type="evidence" value="ECO:0007669"/>
    <property type="project" value="UniProtKB-KW"/>
</dbReference>
<dbReference type="InterPro" id="IPR012341">
    <property type="entry name" value="6hp_glycosidase-like_sf"/>
</dbReference>
<dbReference type="InterPro" id="IPR051161">
    <property type="entry name" value="Mannose-6P_isomerase_type2"/>
</dbReference>
<evidence type="ECO:0000256" key="7">
    <source>
        <dbReference type="ARBA" id="ARBA00023134"/>
    </source>
</evidence>
<protein>
    <recommendedName>
        <fullName evidence="3">mannose-1-phosphate guanylyltransferase</fullName>
        <ecNumber evidence="3">2.7.7.13</ecNumber>
    </recommendedName>
</protein>
<evidence type="ECO:0000313" key="14">
    <source>
        <dbReference type="Proteomes" id="UP000556329"/>
    </source>
</evidence>
<comment type="caution">
    <text evidence="13">The sequence shown here is derived from an EMBL/GenBank/DDBJ whole genome shotgun (WGS) entry which is preliminary data.</text>
</comment>
<dbReference type="Gene3D" id="1.50.10.10">
    <property type="match status" value="1"/>
</dbReference>
<dbReference type="Proteomes" id="UP000556329">
    <property type="component" value="Unassembled WGS sequence"/>
</dbReference>
<accession>A0A841PYK4</accession>
<evidence type="ECO:0000256" key="10">
    <source>
        <dbReference type="RuleBase" id="RU004190"/>
    </source>
</evidence>
<keyword evidence="5 13" id="KW-0548">Nucleotidyltransferase</keyword>
<dbReference type="Pfam" id="PF07221">
    <property type="entry name" value="GlcNAc_2-epim"/>
    <property type="match status" value="1"/>
</dbReference>
<comment type="catalytic activity">
    <reaction evidence="9">
        <text>alpha-D-mannose 1-phosphate + GTP + H(+) = GDP-alpha-D-mannose + diphosphate</text>
        <dbReference type="Rhea" id="RHEA:15229"/>
        <dbReference type="ChEBI" id="CHEBI:15378"/>
        <dbReference type="ChEBI" id="CHEBI:33019"/>
        <dbReference type="ChEBI" id="CHEBI:37565"/>
        <dbReference type="ChEBI" id="CHEBI:57527"/>
        <dbReference type="ChEBI" id="CHEBI:58409"/>
        <dbReference type="EC" id="2.7.7.13"/>
    </reaction>
</comment>
<evidence type="ECO:0000313" key="13">
    <source>
        <dbReference type="EMBL" id="MBB6413875.1"/>
    </source>
</evidence>
<dbReference type="CDD" id="cd02509">
    <property type="entry name" value="GDP-M1P_Guanylyltransferase"/>
    <property type="match status" value="1"/>
</dbReference>
<evidence type="ECO:0000256" key="1">
    <source>
        <dbReference type="ARBA" id="ARBA00006115"/>
    </source>
</evidence>
<evidence type="ECO:0000256" key="8">
    <source>
        <dbReference type="ARBA" id="ARBA00023235"/>
    </source>
</evidence>
<dbReference type="RefSeq" id="WP_184878015.1">
    <property type="nucleotide sequence ID" value="NZ_JACHEF010000010.1"/>
</dbReference>
<dbReference type="InterPro" id="IPR008928">
    <property type="entry name" value="6-hairpin_glycosidase_sf"/>
</dbReference>
<dbReference type="PANTHER" id="PTHR46390">
    <property type="entry name" value="MANNOSE-1-PHOSPHATE GUANYLYLTRANSFERASE"/>
    <property type="match status" value="1"/>
</dbReference>
<dbReference type="SUPFAM" id="SSF159283">
    <property type="entry name" value="Guanosine diphospho-D-mannose pyrophosphorylase/mannose-6-phosphate isomerase linker domain"/>
    <property type="match status" value="1"/>
</dbReference>
<dbReference type="NCBIfam" id="TIGR01479">
    <property type="entry name" value="GMP_PMI"/>
    <property type="match status" value="1"/>
</dbReference>
<name>A0A841PYK4_9HYPH</name>
<dbReference type="InterPro" id="IPR005835">
    <property type="entry name" value="NTP_transferase_dom"/>
</dbReference>
<dbReference type="Pfam" id="PF00483">
    <property type="entry name" value="NTP_transferase"/>
    <property type="match status" value="1"/>
</dbReference>
<keyword evidence="7" id="KW-0342">GTP-binding</keyword>
<dbReference type="GO" id="GO:0000271">
    <property type="term" value="P:polysaccharide biosynthetic process"/>
    <property type="evidence" value="ECO:0007669"/>
    <property type="project" value="InterPro"/>
</dbReference>
<dbReference type="Gene3D" id="3.90.550.10">
    <property type="entry name" value="Spore Coat Polysaccharide Biosynthesis Protein SpsA, Chain A"/>
    <property type="match status" value="1"/>
</dbReference>
<evidence type="ECO:0000256" key="9">
    <source>
        <dbReference type="ARBA" id="ARBA00047343"/>
    </source>
</evidence>
<evidence type="ECO:0000259" key="11">
    <source>
        <dbReference type="Pfam" id="PF00483"/>
    </source>
</evidence>
<evidence type="ECO:0000256" key="5">
    <source>
        <dbReference type="ARBA" id="ARBA00022695"/>
    </source>
</evidence>
<feature type="domain" description="Nucleotidyl transferase" evidence="11">
    <location>
        <begin position="9"/>
        <end position="286"/>
    </location>
</feature>
<dbReference type="EMBL" id="JACHEF010000010">
    <property type="protein sequence ID" value="MBB6413875.1"/>
    <property type="molecule type" value="Genomic_DNA"/>
</dbReference>
<dbReference type="InterPro" id="IPR034116">
    <property type="entry name" value="AGE_dom"/>
</dbReference>
<keyword evidence="8 13" id="KW-0413">Isomerase</keyword>
<keyword evidence="6" id="KW-0547">Nucleotide-binding</keyword>
<dbReference type="SUPFAM" id="SSF53448">
    <property type="entry name" value="Nucleotide-diphospho-sugar transferases"/>
    <property type="match status" value="1"/>
</dbReference>
<reference evidence="13 14" key="1">
    <citation type="submission" date="2020-08" db="EMBL/GenBank/DDBJ databases">
        <title>Genomic Encyclopedia of Type Strains, Phase IV (KMG-IV): sequencing the most valuable type-strain genomes for metagenomic binning, comparative biology and taxonomic classification.</title>
        <authorList>
            <person name="Goeker M."/>
        </authorList>
    </citation>
    <scope>NUCLEOTIDE SEQUENCE [LARGE SCALE GENOMIC DNA]</scope>
    <source>
        <strain evidence="13 14">DSM 100039</strain>
    </source>
</reference>
<dbReference type="InterPro" id="IPR049577">
    <property type="entry name" value="GMPP_N"/>
</dbReference>
<evidence type="ECO:0000256" key="4">
    <source>
        <dbReference type="ARBA" id="ARBA00022679"/>
    </source>
</evidence>
<dbReference type="GO" id="GO:0005525">
    <property type="term" value="F:GTP binding"/>
    <property type="evidence" value="ECO:0007669"/>
    <property type="project" value="UniProtKB-KW"/>
</dbReference>
<comment type="similarity">
    <text evidence="2">Belongs to the N-acylglucosamine 2-epimerase family.</text>
</comment>
<evidence type="ECO:0000256" key="2">
    <source>
        <dbReference type="ARBA" id="ARBA00008558"/>
    </source>
</evidence>
<dbReference type="InterPro" id="IPR054566">
    <property type="entry name" value="ManC/GMP-like_b-helix"/>
</dbReference>
<dbReference type="SUPFAM" id="SSF48208">
    <property type="entry name" value="Six-hairpin glycosidases"/>
    <property type="match status" value="1"/>
</dbReference>
<dbReference type="AlphaFoldDB" id="A0A841PYK4"/>
<dbReference type="GO" id="GO:0004475">
    <property type="term" value="F:mannose-1-phosphate guanylyltransferase (GTP) activity"/>
    <property type="evidence" value="ECO:0007669"/>
    <property type="project" value="UniProtKB-EC"/>
</dbReference>
<dbReference type="PANTHER" id="PTHR46390:SF1">
    <property type="entry name" value="MANNOSE-1-PHOSPHATE GUANYLYLTRANSFERASE"/>
    <property type="match status" value="1"/>
</dbReference>
<gene>
    <name evidence="13" type="ORF">HNQ71_006584</name>
</gene>
<evidence type="ECO:0000256" key="6">
    <source>
        <dbReference type="ARBA" id="ARBA00022741"/>
    </source>
</evidence>
<feature type="domain" description="MannoseP isomerase/GMP-like beta-helix" evidence="12">
    <location>
        <begin position="295"/>
        <end position="349"/>
    </location>
</feature>
<evidence type="ECO:0000256" key="3">
    <source>
        <dbReference type="ARBA" id="ARBA00012387"/>
    </source>
</evidence>
<keyword evidence="14" id="KW-1185">Reference proteome</keyword>
<dbReference type="Pfam" id="PF22640">
    <property type="entry name" value="ManC_GMP_beta-helix"/>
    <property type="match status" value="1"/>
</dbReference>
<dbReference type="CDD" id="cd00249">
    <property type="entry name" value="AGE"/>
    <property type="match status" value="1"/>
</dbReference>
<dbReference type="InterPro" id="IPR006375">
    <property type="entry name" value="Man1P_GuaTrfase/Man6P_Isoase"/>
</dbReference>
<dbReference type="InterPro" id="IPR029044">
    <property type="entry name" value="Nucleotide-diphossugar_trans"/>
</dbReference>
<dbReference type="FunFam" id="3.90.550.10:FF:000046">
    <property type="entry name" value="Mannose-1-phosphate guanylyltransferase (GDP)"/>
    <property type="match status" value="1"/>
</dbReference>